<dbReference type="EMBL" id="MU251301">
    <property type="protein sequence ID" value="KAG9249565.1"/>
    <property type="molecule type" value="Genomic_DNA"/>
</dbReference>
<accession>A0A9P7ZCQ5</accession>
<dbReference type="AlphaFoldDB" id="A0A9P7ZCQ5"/>
<feature type="region of interest" description="Disordered" evidence="1">
    <location>
        <begin position="74"/>
        <end position="120"/>
    </location>
</feature>
<comment type="caution">
    <text evidence="2">The sequence shown here is derived from an EMBL/GenBank/DDBJ whole genome shotgun (WGS) entry which is preliminary data.</text>
</comment>
<reference evidence="2" key="1">
    <citation type="journal article" date="2021" name="IMA Fungus">
        <title>Genomic characterization of three marine fungi, including Emericellopsis atlantica sp. nov. with signatures of a generalist lifestyle and marine biomass degradation.</title>
        <authorList>
            <person name="Hagestad O.C."/>
            <person name="Hou L."/>
            <person name="Andersen J.H."/>
            <person name="Hansen E.H."/>
            <person name="Altermark B."/>
            <person name="Li C."/>
            <person name="Kuhnert E."/>
            <person name="Cox R.J."/>
            <person name="Crous P.W."/>
            <person name="Spatafora J.W."/>
            <person name="Lail K."/>
            <person name="Amirebrahimi M."/>
            <person name="Lipzen A."/>
            <person name="Pangilinan J."/>
            <person name="Andreopoulos W."/>
            <person name="Hayes R.D."/>
            <person name="Ng V."/>
            <person name="Grigoriev I.V."/>
            <person name="Jackson S.A."/>
            <person name="Sutton T.D.S."/>
            <person name="Dobson A.D.W."/>
            <person name="Rama T."/>
        </authorList>
    </citation>
    <scope>NUCLEOTIDE SEQUENCE</scope>
    <source>
        <strain evidence="2">TS7</strain>
    </source>
</reference>
<dbReference type="GeneID" id="70291113"/>
<sequence>MRPTPTGYNLLVMRFCASSSVPECRDRLLAINGRRRCSYCHEPKTSRGYINESFVLLPVHLICFASMFTRAMEGPRGQRTQGMQRKSRPTHPAQTAQTAQTAQRTRRAPYPVSRPGAYRVVPDVPDVPGDAFDHGNEEQQYPDVGPFGDDIAFAGDAETNQIPSGLPEKLSELGQAIKNVEAGQHQASKQLGKLEAQQRQLMLLVSALREKLDGAPDQLASLIEQYLDNPEEQFQPANQTIDPMNLQSR</sequence>
<evidence type="ECO:0000313" key="3">
    <source>
        <dbReference type="Proteomes" id="UP000887229"/>
    </source>
</evidence>
<gene>
    <name evidence="2" type="ORF">F5Z01DRAFT_493743</name>
</gene>
<evidence type="ECO:0000313" key="2">
    <source>
        <dbReference type="EMBL" id="KAG9249565.1"/>
    </source>
</evidence>
<organism evidence="2 3">
    <name type="scientific">Emericellopsis atlantica</name>
    <dbReference type="NCBI Taxonomy" id="2614577"/>
    <lineage>
        <taxon>Eukaryota</taxon>
        <taxon>Fungi</taxon>
        <taxon>Dikarya</taxon>
        <taxon>Ascomycota</taxon>
        <taxon>Pezizomycotina</taxon>
        <taxon>Sordariomycetes</taxon>
        <taxon>Hypocreomycetidae</taxon>
        <taxon>Hypocreales</taxon>
        <taxon>Bionectriaceae</taxon>
        <taxon>Emericellopsis</taxon>
    </lineage>
</organism>
<dbReference type="RefSeq" id="XP_046113489.1">
    <property type="nucleotide sequence ID" value="XM_046260210.1"/>
</dbReference>
<name>A0A9P7ZCQ5_9HYPO</name>
<dbReference type="Proteomes" id="UP000887229">
    <property type="component" value="Unassembled WGS sequence"/>
</dbReference>
<protein>
    <submittedName>
        <fullName evidence="2">Uncharacterized protein</fullName>
    </submittedName>
</protein>
<keyword evidence="3" id="KW-1185">Reference proteome</keyword>
<feature type="compositionally biased region" description="Low complexity" evidence="1">
    <location>
        <begin position="90"/>
        <end position="103"/>
    </location>
</feature>
<proteinExistence type="predicted"/>
<evidence type="ECO:0000256" key="1">
    <source>
        <dbReference type="SAM" id="MobiDB-lite"/>
    </source>
</evidence>